<evidence type="ECO:0000256" key="2">
    <source>
        <dbReference type="ARBA" id="ARBA00022516"/>
    </source>
</evidence>
<dbReference type="PANTHER" id="PTHR31727">
    <property type="entry name" value="OLEOYL-ACYL CARRIER PROTEIN THIOESTERASE 1, CHLOROPLASTIC"/>
    <property type="match status" value="1"/>
</dbReference>
<dbReference type="Pfam" id="PF20791">
    <property type="entry name" value="Acyl-ACP_TE_C"/>
    <property type="match status" value="1"/>
</dbReference>
<evidence type="ECO:0000259" key="8">
    <source>
        <dbReference type="Pfam" id="PF01643"/>
    </source>
</evidence>
<evidence type="ECO:0000256" key="4">
    <source>
        <dbReference type="ARBA" id="ARBA00022832"/>
    </source>
</evidence>
<dbReference type="InterPro" id="IPR049427">
    <property type="entry name" value="Acyl-ACP_TE_C"/>
</dbReference>
<dbReference type="Pfam" id="PF01643">
    <property type="entry name" value="Acyl-ACP_TE"/>
    <property type="match status" value="1"/>
</dbReference>
<keyword evidence="11" id="KW-1185">Reference proteome</keyword>
<protein>
    <submittedName>
        <fullName evidence="10">Acyl-[acyl-carrier-protein] thioesterase</fullName>
    </submittedName>
</protein>
<dbReference type="InterPro" id="IPR029069">
    <property type="entry name" value="HotDog_dom_sf"/>
</dbReference>
<sequence>MGISYEKMYEIHYYECDKNLNCTLESIMNFLGDVGNKHAESLNVGMDYLTERNITWVFYKYNIKVNRYPEYEEKIRVKTVAEEFKKFYALRSYEIYDEKNIKIVEGSALFLLIDIVKRRAIKITDDQYKAYNVDKNSTTKKLIGSLERLEKVKNKEYVSNFKVRYSDIDFNKHVNNVKYVQWFMDSVPQEIREEYELKEIDILFEHECYYNDEIKCVCEIHKNEDNLLVLSNIQDKDGKELTVFVSKWQ</sequence>
<dbReference type="RefSeq" id="WP_186835622.1">
    <property type="nucleotide sequence ID" value="NZ_JACOOQ010000026.1"/>
</dbReference>
<keyword evidence="3" id="KW-0378">Hydrolase</keyword>
<keyword evidence="7" id="KW-0275">Fatty acid biosynthesis</keyword>
<gene>
    <name evidence="10" type="ORF">H8R92_12360</name>
</gene>
<dbReference type="Gene3D" id="3.10.129.10">
    <property type="entry name" value="Hotdog Thioesterase"/>
    <property type="match status" value="1"/>
</dbReference>
<dbReference type="AlphaFoldDB" id="A0A8I0AF08"/>
<dbReference type="InterPro" id="IPR002864">
    <property type="entry name" value="Acyl-ACP_thioesterase_NHD"/>
</dbReference>
<evidence type="ECO:0000313" key="11">
    <source>
        <dbReference type="Proteomes" id="UP000662088"/>
    </source>
</evidence>
<name>A0A8I0AF08_9CLOT</name>
<dbReference type="CDD" id="cd00586">
    <property type="entry name" value="4HBT"/>
    <property type="match status" value="1"/>
</dbReference>
<dbReference type="PANTHER" id="PTHR31727:SF6">
    <property type="entry name" value="OLEOYL-ACYL CARRIER PROTEIN THIOESTERASE 1, CHLOROPLASTIC"/>
    <property type="match status" value="1"/>
</dbReference>
<evidence type="ECO:0000256" key="1">
    <source>
        <dbReference type="ARBA" id="ARBA00006500"/>
    </source>
</evidence>
<organism evidence="10 11">
    <name type="scientific">Clostridium lentum</name>
    <dbReference type="NCBI Taxonomy" id="2763037"/>
    <lineage>
        <taxon>Bacteria</taxon>
        <taxon>Bacillati</taxon>
        <taxon>Bacillota</taxon>
        <taxon>Clostridia</taxon>
        <taxon>Eubacteriales</taxon>
        <taxon>Clostridiaceae</taxon>
        <taxon>Clostridium</taxon>
    </lineage>
</organism>
<comment type="caution">
    <text evidence="10">The sequence shown here is derived from an EMBL/GenBank/DDBJ whole genome shotgun (WGS) entry which is preliminary data.</text>
</comment>
<comment type="similarity">
    <text evidence="1">Belongs to the acyl-ACP thioesterase family.</text>
</comment>
<keyword evidence="6" id="KW-0443">Lipid metabolism</keyword>
<keyword evidence="2" id="KW-0444">Lipid biosynthesis</keyword>
<keyword evidence="4" id="KW-0276">Fatty acid metabolism</keyword>
<feature type="domain" description="Acyl-ACP thioesterase-like C-terminal" evidence="9">
    <location>
        <begin position="153"/>
        <end position="249"/>
    </location>
</feature>
<dbReference type="EMBL" id="JACOOQ010000026">
    <property type="protein sequence ID" value="MBC5641179.1"/>
    <property type="molecule type" value="Genomic_DNA"/>
</dbReference>
<evidence type="ECO:0000259" key="9">
    <source>
        <dbReference type="Pfam" id="PF20791"/>
    </source>
</evidence>
<feature type="domain" description="Acyl-ACP thioesterase N-terminal hotdog" evidence="8">
    <location>
        <begin position="4"/>
        <end position="131"/>
    </location>
</feature>
<proteinExistence type="inferred from homology"/>
<dbReference type="SUPFAM" id="SSF54637">
    <property type="entry name" value="Thioesterase/thiol ester dehydrase-isomerase"/>
    <property type="match status" value="2"/>
</dbReference>
<dbReference type="GO" id="GO:0016297">
    <property type="term" value="F:fatty acyl-[ACP] hydrolase activity"/>
    <property type="evidence" value="ECO:0007669"/>
    <property type="project" value="InterPro"/>
</dbReference>
<evidence type="ECO:0000256" key="7">
    <source>
        <dbReference type="ARBA" id="ARBA00023160"/>
    </source>
</evidence>
<evidence type="ECO:0000256" key="6">
    <source>
        <dbReference type="ARBA" id="ARBA00023098"/>
    </source>
</evidence>
<evidence type="ECO:0000256" key="3">
    <source>
        <dbReference type="ARBA" id="ARBA00022801"/>
    </source>
</evidence>
<evidence type="ECO:0000256" key="5">
    <source>
        <dbReference type="ARBA" id="ARBA00022946"/>
    </source>
</evidence>
<reference evidence="10" key="1">
    <citation type="submission" date="2020-08" db="EMBL/GenBank/DDBJ databases">
        <title>Genome public.</title>
        <authorList>
            <person name="Liu C."/>
            <person name="Sun Q."/>
        </authorList>
    </citation>
    <scope>NUCLEOTIDE SEQUENCE</scope>
    <source>
        <strain evidence="10">NSJ-42</strain>
    </source>
</reference>
<accession>A0A8I0AF08</accession>
<keyword evidence="5" id="KW-0809">Transit peptide</keyword>
<dbReference type="InterPro" id="IPR045023">
    <property type="entry name" value="FATA/B"/>
</dbReference>
<dbReference type="Proteomes" id="UP000662088">
    <property type="component" value="Unassembled WGS sequence"/>
</dbReference>
<evidence type="ECO:0000313" key="10">
    <source>
        <dbReference type="EMBL" id="MBC5641179.1"/>
    </source>
</evidence>
<dbReference type="GO" id="GO:0000036">
    <property type="term" value="F:acyl carrier activity"/>
    <property type="evidence" value="ECO:0007669"/>
    <property type="project" value="TreeGrafter"/>
</dbReference>